<dbReference type="SUPFAM" id="SSF52172">
    <property type="entry name" value="CheY-like"/>
    <property type="match status" value="1"/>
</dbReference>
<dbReference type="InterPro" id="IPR011006">
    <property type="entry name" value="CheY-like_superfamily"/>
</dbReference>
<dbReference type="Pfam" id="PF08447">
    <property type="entry name" value="PAS_3"/>
    <property type="match status" value="1"/>
</dbReference>
<proteinExistence type="predicted"/>
<dbReference type="PROSITE" id="PS50113">
    <property type="entry name" value="PAC"/>
    <property type="match status" value="1"/>
</dbReference>
<dbReference type="InterPro" id="IPR052155">
    <property type="entry name" value="Biofilm_reg_signaling"/>
</dbReference>
<dbReference type="InterPro" id="IPR000014">
    <property type="entry name" value="PAS"/>
</dbReference>
<sequence>MSGQSILLVEDEAITALDEKEVVEGLGYVVTGIASSAEEAWEHIEKKCPDLVLMDIVIKGGVDGIELAEQIRQRYDVPVVFVTAYCDQAFVERAKLTEPFGYVIKPFDRRSLASNIEIAIYKHRIDQKLRKSEEHFHTVADSTYDWDYWVDADGILVYTSPSCERITGYDPDAFYRNPQLLEGIVHPDDLSALVAYDNQEECHGVIEPIEFRITTRTGEERWIERVAQRVYGANGISLGLRGTNRNITKSKANEEKLRQSQVRMDHLAHHDQLTGLPNRLLLGARFKLSLEQAKRENHSVGVLFIDLDGFKPVNDNYGHDVGDQVLTQIAARLNGCVRAEDTVARLGGDEFLVVMEKINDGKDAALLASKIQAELAPPVLVGEKQLSLTGSIGICIHPQDGKDMDTLLCNADAAMYLAKQKGPGNYCFYADEYCNGANDRANMHAELQCALNRHEFILSYKPQFDLADGGLVAAEAQICWQHPEKGLLQPTHFLPLADRLGLMSELNDWALRQACVQWMEWQASGLELGQMAVNLAESQVGDTQLASRIGGILQATGCPPEKLELEVSEVFVIRDMEADTCALARLSELGVGIAIERFGKDYCSLKQLGQIPINKLKINPELTRHVLDSPADQKIVGAIIALANSLHFKVIAEEIEDEEQKMFLASIGCAQVQGMPMTAEDFSTNLGSK</sequence>
<protein>
    <submittedName>
        <fullName evidence="6">Diguanylate cyclase/phosphodiesterase (GGDEF &amp; EAL domains) with PAS/PAC sensor(S)</fullName>
    </submittedName>
</protein>
<dbReference type="InterPro" id="IPR000160">
    <property type="entry name" value="GGDEF_dom"/>
</dbReference>
<organism evidence="6">
    <name type="scientific">hydrothermal vent metagenome</name>
    <dbReference type="NCBI Taxonomy" id="652676"/>
    <lineage>
        <taxon>unclassified sequences</taxon>
        <taxon>metagenomes</taxon>
        <taxon>ecological metagenomes</taxon>
    </lineage>
</organism>
<feature type="domain" description="GGDEF" evidence="5">
    <location>
        <begin position="298"/>
        <end position="431"/>
    </location>
</feature>
<dbReference type="InterPro" id="IPR043128">
    <property type="entry name" value="Rev_trsase/Diguanyl_cyclase"/>
</dbReference>
<dbReference type="SUPFAM" id="SSF141868">
    <property type="entry name" value="EAL domain-like"/>
    <property type="match status" value="1"/>
</dbReference>
<dbReference type="CDD" id="cd01949">
    <property type="entry name" value="GGDEF"/>
    <property type="match status" value="1"/>
</dbReference>
<dbReference type="InterPro" id="IPR035919">
    <property type="entry name" value="EAL_sf"/>
</dbReference>
<dbReference type="CDD" id="cd17534">
    <property type="entry name" value="REC_DC-like"/>
    <property type="match status" value="1"/>
</dbReference>
<dbReference type="InterPro" id="IPR001789">
    <property type="entry name" value="Sig_transdc_resp-reg_receiver"/>
</dbReference>
<dbReference type="CDD" id="cd00130">
    <property type="entry name" value="PAS"/>
    <property type="match status" value="1"/>
</dbReference>
<accession>A0A3B1AU37</accession>
<dbReference type="PROSITE" id="PS50110">
    <property type="entry name" value="RESPONSE_REGULATORY"/>
    <property type="match status" value="1"/>
</dbReference>
<dbReference type="FunFam" id="3.30.70.270:FF:000001">
    <property type="entry name" value="Diguanylate cyclase domain protein"/>
    <property type="match status" value="1"/>
</dbReference>
<dbReference type="PROSITE" id="PS50112">
    <property type="entry name" value="PAS"/>
    <property type="match status" value="1"/>
</dbReference>
<dbReference type="PROSITE" id="PS50887">
    <property type="entry name" value="GGDEF"/>
    <property type="match status" value="1"/>
</dbReference>
<dbReference type="PANTHER" id="PTHR44757">
    <property type="entry name" value="DIGUANYLATE CYCLASE DGCP"/>
    <property type="match status" value="1"/>
</dbReference>
<evidence type="ECO:0000259" key="2">
    <source>
        <dbReference type="PROSITE" id="PS50112"/>
    </source>
</evidence>
<dbReference type="Gene3D" id="3.40.50.2300">
    <property type="match status" value="1"/>
</dbReference>
<dbReference type="AlphaFoldDB" id="A0A3B1AU37"/>
<dbReference type="CDD" id="cd01948">
    <property type="entry name" value="EAL"/>
    <property type="match status" value="1"/>
</dbReference>
<dbReference type="SMART" id="SM00086">
    <property type="entry name" value="PAC"/>
    <property type="match status" value="1"/>
</dbReference>
<evidence type="ECO:0000259" key="4">
    <source>
        <dbReference type="PROSITE" id="PS50883"/>
    </source>
</evidence>
<dbReference type="Pfam" id="PF00990">
    <property type="entry name" value="GGDEF"/>
    <property type="match status" value="1"/>
</dbReference>
<dbReference type="SMART" id="SM00267">
    <property type="entry name" value="GGDEF"/>
    <property type="match status" value="1"/>
</dbReference>
<dbReference type="InterPro" id="IPR035965">
    <property type="entry name" value="PAS-like_dom_sf"/>
</dbReference>
<dbReference type="InterPro" id="IPR001633">
    <property type="entry name" value="EAL_dom"/>
</dbReference>
<name>A0A3B1AU37_9ZZZZ</name>
<dbReference type="NCBIfam" id="TIGR00229">
    <property type="entry name" value="sensory_box"/>
    <property type="match status" value="1"/>
</dbReference>
<gene>
    <name evidence="6" type="ORF">MNBD_GAMMA26-304</name>
</gene>
<feature type="domain" description="PAC" evidence="3">
    <location>
        <begin position="207"/>
        <end position="259"/>
    </location>
</feature>
<feature type="domain" description="Response regulatory" evidence="1">
    <location>
        <begin position="5"/>
        <end position="120"/>
    </location>
</feature>
<dbReference type="SMART" id="SM00448">
    <property type="entry name" value="REC"/>
    <property type="match status" value="1"/>
</dbReference>
<dbReference type="GO" id="GO:0000160">
    <property type="term" value="P:phosphorelay signal transduction system"/>
    <property type="evidence" value="ECO:0007669"/>
    <property type="project" value="InterPro"/>
</dbReference>
<evidence type="ECO:0000313" key="6">
    <source>
        <dbReference type="EMBL" id="VAX09516.1"/>
    </source>
</evidence>
<evidence type="ECO:0000259" key="3">
    <source>
        <dbReference type="PROSITE" id="PS50113"/>
    </source>
</evidence>
<dbReference type="SUPFAM" id="SSF55785">
    <property type="entry name" value="PYP-like sensor domain (PAS domain)"/>
    <property type="match status" value="1"/>
</dbReference>
<reference evidence="6" key="1">
    <citation type="submission" date="2018-06" db="EMBL/GenBank/DDBJ databases">
        <authorList>
            <person name="Zhirakovskaya E."/>
        </authorList>
    </citation>
    <scope>NUCLEOTIDE SEQUENCE</scope>
</reference>
<evidence type="ECO:0000259" key="1">
    <source>
        <dbReference type="PROSITE" id="PS50110"/>
    </source>
</evidence>
<feature type="domain" description="PAS" evidence="2">
    <location>
        <begin position="132"/>
        <end position="193"/>
    </location>
</feature>
<dbReference type="InterPro" id="IPR000700">
    <property type="entry name" value="PAS-assoc_C"/>
</dbReference>
<dbReference type="NCBIfam" id="TIGR00254">
    <property type="entry name" value="GGDEF"/>
    <property type="match status" value="1"/>
</dbReference>
<dbReference type="EMBL" id="UOFX01000053">
    <property type="protein sequence ID" value="VAX09516.1"/>
    <property type="molecule type" value="Genomic_DNA"/>
</dbReference>
<feature type="domain" description="EAL" evidence="4">
    <location>
        <begin position="440"/>
        <end position="689"/>
    </location>
</feature>
<dbReference type="Pfam" id="PF00563">
    <property type="entry name" value="EAL"/>
    <property type="match status" value="1"/>
</dbReference>
<dbReference type="Gene3D" id="3.20.20.450">
    <property type="entry name" value="EAL domain"/>
    <property type="match status" value="1"/>
</dbReference>
<dbReference type="PANTHER" id="PTHR44757:SF2">
    <property type="entry name" value="BIOFILM ARCHITECTURE MAINTENANCE PROTEIN MBAA"/>
    <property type="match status" value="1"/>
</dbReference>
<dbReference type="SMART" id="SM00052">
    <property type="entry name" value="EAL"/>
    <property type="match status" value="1"/>
</dbReference>
<dbReference type="Gene3D" id="3.30.70.270">
    <property type="match status" value="1"/>
</dbReference>
<dbReference type="InterPro" id="IPR029787">
    <property type="entry name" value="Nucleotide_cyclase"/>
</dbReference>
<dbReference type="Gene3D" id="3.30.450.20">
    <property type="entry name" value="PAS domain"/>
    <property type="match status" value="1"/>
</dbReference>
<dbReference type="PROSITE" id="PS50883">
    <property type="entry name" value="EAL"/>
    <property type="match status" value="1"/>
</dbReference>
<dbReference type="InterPro" id="IPR001610">
    <property type="entry name" value="PAC"/>
</dbReference>
<evidence type="ECO:0000259" key="5">
    <source>
        <dbReference type="PROSITE" id="PS50887"/>
    </source>
</evidence>
<dbReference type="SUPFAM" id="SSF55073">
    <property type="entry name" value="Nucleotide cyclase"/>
    <property type="match status" value="1"/>
</dbReference>
<dbReference type="Pfam" id="PF00072">
    <property type="entry name" value="Response_reg"/>
    <property type="match status" value="1"/>
</dbReference>
<dbReference type="SMART" id="SM00091">
    <property type="entry name" value="PAS"/>
    <property type="match status" value="1"/>
</dbReference>
<dbReference type="InterPro" id="IPR013655">
    <property type="entry name" value="PAS_fold_3"/>
</dbReference>